<dbReference type="Gene3D" id="3.90.380.10">
    <property type="entry name" value="Naphthalene 1,2-dioxygenase Alpha Subunit, Chain A, domain 1"/>
    <property type="match status" value="2"/>
</dbReference>
<evidence type="ECO:0000256" key="6">
    <source>
        <dbReference type="ARBA" id="ARBA00023014"/>
    </source>
</evidence>
<keyword evidence="4" id="KW-0560">Oxidoreductase</keyword>
<dbReference type="CDD" id="cd00680">
    <property type="entry name" value="RHO_alpha_C"/>
    <property type="match status" value="1"/>
</dbReference>
<protein>
    <recommendedName>
        <fullName evidence="7">Rieske domain-containing protein</fullName>
    </recommendedName>
</protein>
<dbReference type="Gene3D" id="2.102.10.10">
    <property type="entry name" value="Rieske [2Fe-2S] iron-sulphur domain"/>
    <property type="match status" value="1"/>
</dbReference>
<dbReference type="PROSITE" id="PS51296">
    <property type="entry name" value="RIESKE"/>
    <property type="match status" value="1"/>
</dbReference>
<dbReference type="Pfam" id="PF00355">
    <property type="entry name" value="Rieske"/>
    <property type="match status" value="1"/>
</dbReference>
<dbReference type="GO" id="GO:0051537">
    <property type="term" value="F:2 iron, 2 sulfur cluster binding"/>
    <property type="evidence" value="ECO:0007669"/>
    <property type="project" value="UniProtKB-KW"/>
</dbReference>
<dbReference type="AlphaFoldDB" id="A0A2S8GD49"/>
<dbReference type="PANTHER" id="PTHR43756">
    <property type="entry name" value="CHOLINE MONOOXYGENASE, CHLOROPLASTIC"/>
    <property type="match status" value="1"/>
</dbReference>
<evidence type="ECO:0000313" key="9">
    <source>
        <dbReference type="Proteomes" id="UP000237819"/>
    </source>
</evidence>
<keyword evidence="2" id="KW-0001">2Fe-2S</keyword>
<dbReference type="OrthoDB" id="9800776at2"/>
<dbReference type="PANTHER" id="PTHR43756:SF1">
    <property type="entry name" value="3-PHENYLPROPIONATE_CINNAMIC ACID DIOXYGENASE SUBUNIT ALPHA"/>
    <property type="match status" value="1"/>
</dbReference>
<proteinExistence type="inferred from homology"/>
<evidence type="ECO:0000256" key="4">
    <source>
        <dbReference type="ARBA" id="ARBA00023002"/>
    </source>
</evidence>
<comment type="similarity">
    <text evidence="1">Belongs to the bacterial ring-hydroxylating dioxygenase alpha subunit family.</text>
</comment>
<dbReference type="RefSeq" id="WP_105338934.1">
    <property type="nucleotide sequence ID" value="NZ_PUHZ01000025.1"/>
</dbReference>
<dbReference type="SUPFAM" id="SSF55961">
    <property type="entry name" value="Bet v1-like"/>
    <property type="match status" value="1"/>
</dbReference>
<evidence type="ECO:0000256" key="5">
    <source>
        <dbReference type="ARBA" id="ARBA00023004"/>
    </source>
</evidence>
<evidence type="ECO:0000256" key="2">
    <source>
        <dbReference type="ARBA" id="ARBA00022714"/>
    </source>
</evidence>
<feature type="domain" description="Rieske" evidence="7">
    <location>
        <begin position="35"/>
        <end position="142"/>
    </location>
</feature>
<dbReference type="InterPro" id="IPR017941">
    <property type="entry name" value="Rieske_2Fe-2S"/>
</dbReference>
<gene>
    <name evidence="8" type="ORF">C5Y93_28890</name>
</gene>
<dbReference type="InterPro" id="IPR001663">
    <property type="entry name" value="Rng_hydr_dOase-A"/>
</dbReference>
<dbReference type="InterPro" id="IPR036922">
    <property type="entry name" value="Rieske_2Fe-2S_sf"/>
</dbReference>
<evidence type="ECO:0000259" key="7">
    <source>
        <dbReference type="PROSITE" id="PS51296"/>
    </source>
</evidence>
<dbReference type="EMBL" id="PUHZ01000025">
    <property type="protein sequence ID" value="PQO42353.1"/>
    <property type="molecule type" value="Genomic_DNA"/>
</dbReference>
<dbReference type="SUPFAM" id="SSF50022">
    <property type="entry name" value="ISP domain"/>
    <property type="match status" value="1"/>
</dbReference>
<organism evidence="8 9">
    <name type="scientific">Blastopirellula marina</name>
    <dbReference type="NCBI Taxonomy" id="124"/>
    <lineage>
        <taxon>Bacteria</taxon>
        <taxon>Pseudomonadati</taxon>
        <taxon>Planctomycetota</taxon>
        <taxon>Planctomycetia</taxon>
        <taxon>Pirellulales</taxon>
        <taxon>Pirellulaceae</taxon>
        <taxon>Blastopirellula</taxon>
    </lineage>
</organism>
<keyword evidence="3" id="KW-0479">Metal-binding</keyword>
<evidence type="ECO:0000256" key="1">
    <source>
        <dbReference type="ARBA" id="ARBA00008751"/>
    </source>
</evidence>
<comment type="caution">
    <text evidence="8">The sequence shown here is derived from an EMBL/GenBank/DDBJ whole genome shotgun (WGS) entry which is preliminary data.</text>
</comment>
<dbReference type="CDD" id="cd03469">
    <property type="entry name" value="Rieske_RO_Alpha_N"/>
    <property type="match status" value="1"/>
</dbReference>
<dbReference type="Proteomes" id="UP000237819">
    <property type="component" value="Unassembled WGS sequence"/>
</dbReference>
<dbReference type="InterPro" id="IPR015879">
    <property type="entry name" value="Ring_hydroxy_dOase_asu_C_dom"/>
</dbReference>
<dbReference type="GO" id="GO:0016491">
    <property type="term" value="F:oxidoreductase activity"/>
    <property type="evidence" value="ECO:0007669"/>
    <property type="project" value="UniProtKB-KW"/>
</dbReference>
<dbReference type="Pfam" id="PF00848">
    <property type="entry name" value="Ring_hydroxyl_A"/>
    <property type="match status" value="1"/>
</dbReference>
<evidence type="ECO:0000313" key="8">
    <source>
        <dbReference type="EMBL" id="PQO42353.1"/>
    </source>
</evidence>
<reference evidence="8 9" key="1">
    <citation type="submission" date="2018-02" db="EMBL/GenBank/DDBJ databases">
        <title>Comparative genomes isolates from brazilian mangrove.</title>
        <authorList>
            <person name="Araujo J.E."/>
            <person name="Taketani R.G."/>
            <person name="Silva M.C.P."/>
            <person name="Loureco M.V."/>
            <person name="Andreote F.D."/>
        </authorList>
    </citation>
    <scope>NUCLEOTIDE SEQUENCE [LARGE SCALE GENOMIC DNA]</scope>
    <source>
        <strain evidence="8 9">Nap-Phe MGV</strain>
    </source>
</reference>
<keyword evidence="6" id="KW-0411">Iron-sulfur</keyword>
<keyword evidence="5" id="KW-0408">Iron</keyword>
<accession>A0A2S8GD49</accession>
<dbReference type="PRINTS" id="PR00090">
    <property type="entry name" value="RNGDIOXGNASE"/>
</dbReference>
<evidence type="ECO:0000256" key="3">
    <source>
        <dbReference type="ARBA" id="ARBA00022723"/>
    </source>
</evidence>
<dbReference type="GO" id="GO:0005506">
    <property type="term" value="F:iron ion binding"/>
    <property type="evidence" value="ECO:0007669"/>
    <property type="project" value="InterPro"/>
</dbReference>
<name>A0A2S8GD49_9BACT</name>
<sequence>MFLSTEHHSQILPRDAYTSHDVLEQEVDKLLVPSWHAVAVKSELPHDGNFLTFDLYGRPLLLWKSEGEIHCFLNVCSHRYCKLTDKSCGKAERLNCQYHGWQFDETGNVRKIPDARSFRPLKQGMLGLKKYRAECCGELVFINLTDEGPSLREFLGEQYETYKSWFTPEMHTAIVVTRTIDANWKCLVENALESYHTTEVHPKTFGDSPTEEQCTHSLNEWGSSLTVDFTQEKSFRTSLDKLGHWLVGKDRHPMYHHVAHYPNVMIAHLSLYRWVECVVPISPHQSLSIVRLMCHVGQKGQLRRLWNRYLVSRWANDFLCQVGEEDAQVLTQMQMGMRSCDEPLGGLISTREERVYHFQNYVDRALNPNHSQTKRDTIPIRYQG</sequence>